<dbReference type="Gene3D" id="3.90.226.10">
    <property type="entry name" value="2-enoyl-CoA Hydratase, Chain A, domain 1"/>
    <property type="match status" value="1"/>
</dbReference>
<evidence type="ECO:0008006" key="3">
    <source>
        <dbReference type="Google" id="ProtNLM"/>
    </source>
</evidence>
<sequence length="461" mass="51023">MALALAVMWGGLLFAFHFNFHRAAPDANYPKPASPLEAQQQDVDYFAKVMARDRAFSPAERKTAEARIAVLRALPNALPSPALHVALMQVMALADNGHSRMDATAERGALIVPLRVTRFAEGFYVTRVEAAYRDMLGGRVESIDGHPIDQVLLQLDTLRGGVESFRRENDAIFIIVQNLLYGLGIATDPKASTWTVVLPDGRTVTRRLDAYSMHEGDRLPGSGRWLSPEPNKGVEQDWGAYHPQSAELPETWRDFNHPFRMFPAAGGCAQVVRLQSIGDAGSYRIAPFLASTEATLRASPPCAVILDLRGDGGGDYTNVWHFTHVLPTLLAPGGRIFVLTNSQTFSAAITAAAFVKDAGGDKVTIIGEPVGDRLSFFSEGSKACLPNLKVCVYAQTAKHDYQHPCDNWRECYWLNWFYPVRVKSLQPDIVVPLRFEDWNRGRDAAYETARQLAITSQQKRP</sequence>
<comment type="caution">
    <text evidence="1">The sequence shown here is derived from an EMBL/GenBank/DDBJ whole genome shotgun (WGS) entry which is preliminary data.</text>
</comment>
<gene>
    <name evidence="1" type="ORF">ISS99_05645</name>
</gene>
<keyword evidence="2" id="KW-1185">Reference proteome</keyword>
<dbReference type="InterPro" id="IPR029045">
    <property type="entry name" value="ClpP/crotonase-like_dom_sf"/>
</dbReference>
<name>A0ABS2KCU2_9GAMM</name>
<proteinExistence type="predicted"/>
<dbReference type="EMBL" id="JADIKF010000036">
    <property type="protein sequence ID" value="MBM7129001.1"/>
    <property type="molecule type" value="Genomic_DNA"/>
</dbReference>
<dbReference type="Proteomes" id="UP001430193">
    <property type="component" value="Unassembled WGS sequence"/>
</dbReference>
<accession>A0ABS2KCU2</accession>
<evidence type="ECO:0000313" key="1">
    <source>
        <dbReference type="EMBL" id="MBM7129001.1"/>
    </source>
</evidence>
<organism evidence="1 2">
    <name type="scientific">Dyella mobilis</name>
    <dbReference type="NCBI Taxonomy" id="1849582"/>
    <lineage>
        <taxon>Bacteria</taxon>
        <taxon>Pseudomonadati</taxon>
        <taxon>Pseudomonadota</taxon>
        <taxon>Gammaproteobacteria</taxon>
        <taxon>Lysobacterales</taxon>
        <taxon>Rhodanobacteraceae</taxon>
        <taxon>Dyella</taxon>
    </lineage>
</organism>
<evidence type="ECO:0000313" key="2">
    <source>
        <dbReference type="Proteomes" id="UP001430193"/>
    </source>
</evidence>
<dbReference type="SUPFAM" id="SSF52096">
    <property type="entry name" value="ClpP/crotonase"/>
    <property type="match status" value="1"/>
</dbReference>
<reference evidence="1" key="1">
    <citation type="submission" date="2020-10" db="EMBL/GenBank/DDBJ databases">
        <title>Phylogeny of dyella-like bacteria.</title>
        <authorList>
            <person name="Fu J."/>
        </authorList>
    </citation>
    <scope>NUCLEOTIDE SEQUENCE</scope>
    <source>
        <strain evidence="1">DHON07</strain>
    </source>
</reference>
<dbReference type="RefSeq" id="WP_204630617.1">
    <property type="nucleotide sequence ID" value="NZ_BSOC01000007.1"/>
</dbReference>
<protein>
    <recommendedName>
        <fullName evidence="3">Peptidase family S41</fullName>
    </recommendedName>
</protein>